<proteinExistence type="predicted"/>
<accession>A0A7X0YJN8</accession>
<dbReference type="AlphaFoldDB" id="A0A7X0YJN8"/>
<name>A0A7X0YJN8_9LIST</name>
<comment type="caution">
    <text evidence="2">The sequence shown here is derived from an EMBL/GenBank/DDBJ whole genome shotgun (WGS) entry which is preliminary data.</text>
</comment>
<feature type="domain" description="Siphovirus-type tail component RIFT-related" evidence="1">
    <location>
        <begin position="35"/>
        <end position="101"/>
    </location>
</feature>
<dbReference type="Pfam" id="PF05709">
    <property type="entry name" value="Sipho_tail"/>
    <property type="match status" value="1"/>
</dbReference>
<dbReference type="EMBL" id="JAARXI010000002">
    <property type="protein sequence ID" value="MBC2115679.1"/>
    <property type="molecule type" value="Genomic_DNA"/>
</dbReference>
<evidence type="ECO:0000259" key="1">
    <source>
        <dbReference type="Pfam" id="PF05709"/>
    </source>
</evidence>
<sequence>MDLLIEKDGNEKRYASELKLFVKDIHVSNATLEQTLTGVKGRAGSIDRGATHGVKTVTLTGMLKAANQLEYLHYRDLIYAVFSDDEAFYVTEFYNDKDMYDFELPGERQGFSLGDIGIPKFRYRQRYLVRLNNDISIDFIGASAGGLKADVTIELCTTELPYGETKPVNILVKNNRVRYRGSAKCSQLESPFTLKATALNNGTNANFTIGDRTLVFTGAYKTNDVFELNGVSNLQNSISINDKTNYQYFIFKPSIQKFIDVFCSKPNDFKLEVVNFKELYL</sequence>
<dbReference type="InterPro" id="IPR008841">
    <property type="entry name" value="Siphovirus-type_tail_N"/>
</dbReference>
<gene>
    <name evidence="2" type="ORF">HCB06_03520</name>
</gene>
<protein>
    <recommendedName>
        <fullName evidence="1">Siphovirus-type tail component RIFT-related domain-containing protein</fullName>
    </recommendedName>
</protein>
<dbReference type="Proteomes" id="UP000529446">
    <property type="component" value="Unassembled WGS sequence"/>
</dbReference>
<evidence type="ECO:0000313" key="3">
    <source>
        <dbReference type="Proteomes" id="UP000529446"/>
    </source>
</evidence>
<reference evidence="2 3" key="1">
    <citation type="submission" date="2020-03" db="EMBL/GenBank/DDBJ databases">
        <title>Soil Listeria distribution.</title>
        <authorList>
            <person name="Liao J."/>
            <person name="Wiedmann M."/>
        </authorList>
    </citation>
    <scope>NUCLEOTIDE SEQUENCE [LARGE SCALE GENOMIC DNA]</scope>
    <source>
        <strain evidence="2 3">FSL L7-0360</strain>
    </source>
</reference>
<evidence type="ECO:0000313" key="2">
    <source>
        <dbReference type="EMBL" id="MBC2115679.1"/>
    </source>
</evidence>
<organism evidence="2 3">
    <name type="scientific">Listeria booriae</name>
    <dbReference type="NCBI Taxonomy" id="1552123"/>
    <lineage>
        <taxon>Bacteria</taxon>
        <taxon>Bacillati</taxon>
        <taxon>Bacillota</taxon>
        <taxon>Bacilli</taxon>
        <taxon>Bacillales</taxon>
        <taxon>Listeriaceae</taxon>
        <taxon>Listeria</taxon>
    </lineage>
</organism>
<dbReference type="RefSeq" id="WP_185535081.1">
    <property type="nucleotide sequence ID" value="NZ_JAARXI010000002.1"/>
</dbReference>